<dbReference type="RefSeq" id="WP_155600205.1">
    <property type="nucleotide sequence ID" value="NZ_RCNR01000024.1"/>
</dbReference>
<dbReference type="SUPFAM" id="SSF56436">
    <property type="entry name" value="C-type lectin-like"/>
    <property type="match status" value="1"/>
</dbReference>
<comment type="caution">
    <text evidence="2">The sequence shown here is derived from an EMBL/GenBank/DDBJ whole genome shotgun (WGS) entry which is preliminary data.</text>
</comment>
<dbReference type="InterPro" id="IPR005532">
    <property type="entry name" value="SUMF_dom"/>
</dbReference>
<dbReference type="PANTHER" id="PTHR23150:SF19">
    <property type="entry name" value="FORMYLGLYCINE-GENERATING ENZYME"/>
    <property type="match status" value="1"/>
</dbReference>
<gene>
    <name evidence="2" type="ORF">D9O36_12790</name>
</gene>
<dbReference type="GO" id="GO:0120147">
    <property type="term" value="F:formylglycine-generating oxidase activity"/>
    <property type="evidence" value="ECO:0007669"/>
    <property type="project" value="TreeGrafter"/>
</dbReference>
<accession>A0A7X3D2M0</accession>
<dbReference type="Gene3D" id="3.90.1580.10">
    <property type="entry name" value="paralog of FGE (formylglycine-generating enzyme)"/>
    <property type="match status" value="1"/>
</dbReference>
<dbReference type="PROSITE" id="PS51257">
    <property type="entry name" value="PROKAR_LIPOPROTEIN"/>
    <property type="match status" value="1"/>
</dbReference>
<proteinExistence type="predicted"/>
<keyword evidence="3" id="KW-1185">Reference proteome</keyword>
<evidence type="ECO:0000313" key="3">
    <source>
        <dbReference type="Proteomes" id="UP000540519"/>
    </source>
</evidence>
<dbReference type="InterPro" id="IPR042095">
    <property type="entry name" value="SUMF_sf"/>
</dbReference>
<sequence>MKNQFTKITLFACLIGAVSQSCKSSQTVTASQEKTVEAVEEKVMEKAPEEASNGYTETVPETDNSFDMVLIPSGTFKMGSPETEANRKADEGPQKEVELDAFYMAKHELTWDLFELFFKQNKELFVKLDNDRVIKIDAITRPSPPYEDPSYGMGKDGFPAVSMSAYSALVYCKWLSTVTGKFYRLPTEAEWEYAAKAGTESAYSFGDDVSQIDEYAVYYKNSESKYAKVGSKKPNPWGLYDMHGNAAEWTLDEYKEDTYANSDKKNPWITPAVIHPRSYRGGSWDDDADKLRSSARTASSLKQQKRDPQIPKSFWWFTDSNYVGFRLVSPKVQPSEEEQKKFWQTVLDE</sequence>
<reference evidence="2 3" key="1">
    <citation type="journal article" date="2019" name="Mar. Drugs">
        <title>Comparative Genomics and CAZyme Genome Repertoires of Marine Zobellia amurskyensis KMM 3526(T) and Zobellia laminariae KMM 3676(T).</title>
        <authorList>
            <person name="Chernysheva N."/>
            <person name="Bystritskaya E."/>
            <person name="Stenkova A."/>
            <person name="Golovkin I."/>
            <person name="Nedashkovskaya O."/>
            <person name="Isaeva M."/>
        </authorList>
    </citation>
    <scope>NUCLEOTIDE SEQUENCE [LARGE SCALE GENOMIC DNA]</scope>
    <source>
        <strain evidence="2 3">KMM 3526</strain>
    </source>
</reference>
<feature type="domain" description="Sulfatase-modifying factor enzyme-like" evidence="1">
    <location>
        <begin position="67"/>
        <end position="307"/>
    </location>
</feature>
<dbReference type="AlphaFoldDB" id="A0A7X3D2M0"/>
<dbReference type="Proteomes" id="UP000540519">
    <property type="component" value="Unassembled WGS sequence"/>
</dbReference>
<dbReference type="EMBL" id="RCNR01000024">
    <property type="protein sequence ID" value="MUH36723.1"/>
    <property type="molecule type" value="Genomic_DNA"/>
</dbReference>
<name>A0A7X3D2M0_9FLAO</name>
<organism evidence="2 3">
    <name type="scientific">Zobellia amurskyensis</name>
    <dbReference type="NCBI Taxonomy" id="248905"/>
    <lineage>
        <taxon>Bacteria</taxon>
        <taxon>Pseudomonadati</taxon>
        <taxon>Bacteroidota</taxon>
        <taxon>Flavobacteriia</taxon>
        <taxon>Flavobacteriales</taxon>
        <taxon>Flavobacteriaceae</taxon>
        <taxon>Zobellia</taxon>
    </lineage>
</organism>
<dbReference type="InterPro" id="IPR016187">
    <property type="entry name" value="CTDL_fold"/>
</dbReference>
<dbReference type="PANTHER" id="PTHR23150">
    <property type="entry name" value="SULFATASE MODIFYING FACTOR 1, 2"/>
    <property type="match status" value="1"/>
</dbReference>
<dbReference type="Pfam" id="PF03781">
    <property type="entry name" value="FGE-sulfatase"/>
    <property type="match status" value="1"/>
</dbReference>
<dbReference type="OrthoDB" id="9768004at2"/>
<evidence type="ECO:0000313" key="2">
    <source>
        <dbReference type="EMBL" id="MUH36723.1"/>
    </source>
</evidence>
<dbReference type="InterPro" id="IPR051043">
    <property type="entry name" value="Sulfatase_Mod_Factor_Kinase"/>
</dbReference>
<protein>
    <submittedName>
        <fullName evidence="2">Formylglycine-generating enzyme family protein</fullName>
    </submittedName>
</protein>
<evidence type="ECO:0000259" key="1">
    <source>
        <dbReference type="Pfam" id="PF03781"/>
    </source>
</evidence>